<accession>A0AAU9CK50</accession>
<dbReference type="Pfam" id="PF00534">
    <property type="entry name" value="Glycos_transf_1"/>
    <property type="match status" value="1"/>
</dbReference>
<evidence type="ECO:0000313" key="4">
    <source>
        <dbReference type="Proteomes" id="UP001348817"/>
    </source>
</evidence>
<evidence type="ECO:0000259" key="1">
    <source>
        <dbReference type="Pfam" id="PF00534"/>
    </source>
</evidence>
<sequence>MKILHLGSERAWRGGEQQIAYLIEETRAKGIENYVATRRASALGDYCHKNGIPYIELPFASAISLRTAMGIANYCKQNSIDLIHVHSGKSHTLAVISQFFRNTPIILSRRVCFPVKNSASSRWKYNHSSIQRILCISEAIRTELKPVVKDHSKLLKVYSGIAPEKFQNVKFTGYNLRKRFDIPENHTIVGSVAALTAEKGIFTLLDATNKILEQHPETTLVLIGDGALRDELEEYAKELGVSENVRFTGFAKNVPEILPQLDIFVLASRSEGLGTSILDAFCCKVPAVASNTGGIPEMIEDGITGFLATVDDSEGFASQITKLIEDPELRQTLTKAATEKLKQFDRKVTAEKTIKIYQEVLDELKSNQ</sequence>
<organism evidence="3 4">
    <name type="scientific">Fulvitalea axinellae</name>
    <dbReference type="NCBI Taxonomy" id="1182444"/>
    <lineage>
        <taxon>Bacteria</taxon>
        <taxon>Pseudomonadati</taxon>
        <taxon>Bacteroidota</taxon>
        <taxon>Cytophagia</taxon>
        <taxon>Cytophagales</taxon>
        <taxon>Persicobacteraceae</taxon>
        <taxon>Fulvitalea</taxon>
    </lineage>
</organism>
<evidence type="ECO:0000259" key="2">
    <source>
        <dbReference type="Pfam" id="PF13439"/>
    </source>
</evidence>
<geneLocation type="plasmid" evidence="3 4">
    <name>pFA4</name>
</geneLocation>
<dbReference type="PANTHER" id="PTHR45947:SF3">
    <property type="entry name" value="SULFOQUINOVOSYL TRANSFERASE SQD2"/>
    <property type="match status" value="1"/>
</dbReference>
<dbReference type="PANTHER" id="PTHR45947">
    <property type="entry name" value="SULFOQUINOVOSYL TRANSFERASE SQD2"/>
    <property type="match status" value="1"/>
</dbReference>
<dbReference type="KEGG" id="fax:FUAX_48960"/>
<feature type="domain" description="Glycosyltransferase subfamily 4-like N-terminal" evidence="2">
    <location>
        <begin position="13"/>
        <end position="164"/>
    </location>
</feature>
<dbReference type="InterPro" id="IPR001296">
    <property type="entry name" value="Glyco_trans_1"/>
</dbReference>
<feature type="domain" description="Glycosyl transferase family 1" evidence="1">
    <location>
        <begin position="176"/>
        <end position="339"/>
    </location>
</feature>
<dbReference type="AlphaFoldDB" id="A0AAU9CK50"/>
<dbReference type="RefSeq" id="WP_338395598.1">
    <property type="nucleotide sequence ID" value="NZ_AP025318.1"/>
</dbReference>
<evidence type="ECO:0000313" key="3">
    <source>
        <dbReference type="EMBL" id="BDD12464.1"/>
    </source>
</evidence>
<dbReference type="InterPro" id="IPR050194">
    <property type="entry name" value="Glycosyltransferase_grp1"/>
</dbReference>
<name>A0AAU9CK50_9BACT</name>
<dbReference type="Proteomes" id="UP001348817">
    <property type="component" value="Plasmid pFA4"/>
</dbReference>
<dbReference type="CDD" id="cd03801">
    <property type="entry name" value="GT4_PimA-like"/>
    <property type="match status" value="1"/>
</dbReference>
<dbReference type="InterPro" id="IPR028098">
    <property type="entry name" value="Glyco_trans_4-like_N"/>
</dbReference>
<dbReference type="EMBL" id="AP025318">
    <property type="protein sequence ID" value="BDD12464.1"/>
    <property type="molecule type" value="Genomic_DNA"/>
</dbReference>
<reference evidence="3 4" key="1">
    <citation type="submission" date="2021-12" db="EMBL/GenBank/DDBJ databases">
        <title>Genome sequencing of bacteria with rrn-lacking chromosome and rrn-plasmid.</title>
        <authorList>
            <person name="Anda M."/>
            <person name="Iwasaki W."/>
        </authorList>
    </citation>
    <scope>NUCLEOTIDE SEQUENCE [LARGE SCALE GENOMIC DNA]</scope>
    <source>
        <strain evidence="3 4">DSM 100852</strain>
        <plasmid evidence="3 4">pFA4</plasmid>
    </source>
</reference>
<proteinExistence type="predicted"/>
<dbReference type="SUPFAM" id="SSF53756">
    <property type="entry name" value="UDP-Glycosyltransferase/glycogen phosphorylase"/>
    <property type="match status" value="1"/>
</dbReference>
<dbReference type="Pfam" id="PF13439">
    <property type="entry name" value="Glyco_transf_4"/>
    <property type="match status" value="1"/>
</dbReference>
<keyword evidence="3" id="KW-0808">Transferase</keyword>
<dbReference type="Gene3D" id="3.40.50.2000">
    <property type="entry name" value="Glycogen Phosphorylase B"/>
    <property type="match status" value="2"/>
</dbReference>
<keyword evidence="4" id="KW-1185">Reference proteome</keyword>
<keyword evidence="3" id="KW-0614">Plasmid</keyword>
<dbReference type="GO" id="GO:0016757">
    <property type="term" value="F:glycosyltransferase activity"/>
    <property type="evidence" value="ECO:0007669"/>
    <property type="project" value="InterPro"/>
</dbReference>
<protein>
    <submittedName>
        <fullName evidence="3">Glycosyl transferase</fullName>
    </submittedName>
</protein>
<gene>
    <name evidence="3" type="ORF">FUAX_48960</name>
</gene>